<keyword evidence="3" id="KW-0540">Nuclease</keyword>
<sequence length="646" mass="74977">MVVYFDDILVYSKTLDEHLGHLRQVLIILRDNHLYANFEKCTFCKDQVNFLGFIVGKEGVHVDPEKIKVIQDWPTPKSVGDIRSFHGLASFYRRFVKDFSTLASPLNELVKKDVPFFWGEDQEKAFKILKEKLTNAPILALPNFDQTFELECDASGLGIGVVLLQGGHPIAYFSEKLHEATLNYPTYDKELYALIRALQVWEHYLVTKEFVIHTDHESLKYLRGQGKLNKRHAKWVKYLEQFPYIIKYKKEKSNVIADALSRRHTLLSTIGSQILGFDDVKELYELDLEFQATYAKCLQKPFDGFYLLEGYLFRMGKLCKPQGSIRKFLVKESHEGGLMGHFGVDKTLSFLKAKFYWPHMRIDVQRHCSKCITCLKAKSRVMPHGLYTPNLIKKTIHDSLTNKITFHHLGRKIILCPLSPSQVNEDQIKMKVKREEEEKTKKKTKPIPSSHWVDISMDFVLGLPRTQRGFDSIFVVVDRFSKMAHFIPCHKVDDASYIAKLFFREVVRLHGLPKTIVFDRDVKFLSHFWKVLWEKLGTKFLYSTTSHPQTDGQTEVVNRSLSTFLRLLLKGNKKTWDNCLPHLEFAYNRVVHKTTNLSPFEVVYGFNLIIALDLLPLPNTPSLFHKEGVSRADFIKKISRKDQEPN</sequence>
<evidence type="ECO:0000313" key="9">
    <source>
        <dbReference type="EMBL" id="KYP31501.1"/>
    </source>
</evidence>
<dbReference type="Gene3D" id="3.30.70.270">
    <property type="match status" value="2"/>
</dbReference>
<dbReference type="CDD" id="cd09274">
    <property type="entry name" value="RNase_HI_RT_Ty3"/>
    <property type="match status" value="1"/>
</dbReference>
<evidence type="ECO:0000256" key="2">
    <source>
        <dbReference type="ARBA" id="ARBA00022695"/>
    </source>
</evidence>
<dbReference type="InterPro" id="IPR036397">
    <property type="entry name" value="RNaseH_sf"/>
</dbReference>
<gene>
    <name evidence="9" type="ORF">KK1_048154</name>
</gene>
<dbReference type="FunFam" id="3.30.70.270:FF:000020">
    <property type="entry name" value="Transposon Tf2-6 polyprotein-like Protein"/>
    <property type="match status" value="1"/>
</dbReference>
<dbReference type="GO" id="GO:0003676">
    <property type="term" value="F:nucleic acid binding"/>
    <property type="evidence" value="ECO:0007669"/>
    <property type="project" value="InterPro"/>
</dbReference>
<name>A0A151QMH3_CAJCA</name>
<evidence type="ECO:0000313" key="10">
    <source>
        <dbReference type="Proteomes" id="UP000075243"/>
    </source>
</evidence>
<dbReference type="GO" id="GO:0015074">
    <property type="term" value="P:DNA integration"/>
    <property type="evidence" value="ECO:0007669"/>
    <property type="project" value="InterPro"/>
</dbReference>
<evidence type="ECO:0000256" key="1">
    <source>
        <dbReference type="ARBA" id="ARBA00022679"/>
    </source>
</evidence>
<keyword evidence="5" id="KW-0378">Hydrolase</keyword>
<evidence type="ECO:0000256" key="3">
    <source>
        <dbReference type="ARBA" id="ARBA00022722"/>
    </source>
</evidence>
<evidence type="ECO:0000256" key="6">
    <source>
        <dbReference type="ARBA" id="ARBA00022918"/>
    </source>
</evidence>
<dbReference type="InterPro" id="IPR001584">
    <property type="entry name" value="Integrase_cat-core"/>
</dbReference>
<organism evidence="9 10">
    <name type="scientific">Cajanus cajan</name>
    <name type="common">Pigeon pea</name>
    <name type="synonym">Cajanus indicus</name>
    <dbReference type="NCBI Taxonomy" id="3821"/>
    <lineage>
        <taxon>Eukaryota</taxon>
        <taxon>Viridiplantae</taxon>
        <taxon>Streptophyta</taxon>
        <taxon>Embryophyta</taxon>
        <taxon>Tracheophyta</taxon>
        <taxon>Spermatophyta</taxon>
        <taxon>Magnoliopsida</taxon>
        <taxon>eudicotyledons</taxon>
        <taxon>Gunneridae</taxon>
        <taxon>Pentapetalae</taxon>
        <taxon>rosids</taxon>
        <taxon>fabids</taxon>
        <taxon>Fabales</taxon>
        <taxon>Fabaceae</taxon>
        <taxon>Papilionoideae</taxon>
        <taxon>50 kb inversion clade</taxon>
        <taxon>NPAAA clade</taxon>
        <taxon>indigoferoid/millettioid clade</taxon>
        <taxon>Phaseoleae</taxon>
        <taxon>Cajanus</taxon>
    </lineage>
</organism>
<keyword evidence="10" id="KW-1185">Reference proteome</keyword>
<dbReference type="PANTHER" id="PTHR35046">
    <property type="entry name" value="ZINC KNUCKLE (CCHC-TYPE) FAMILY PROTEIN"/>
    <property type="match status" value="1"/>
</dbReference>
<evidence type="ECO:0000259" key="8">
    <source>
        <dbReference type="PROSITE" id="PS50994"/>
    </source>
</evidence>
<feature type="domain" description="Reverse transcriptase" evidence="7">
    <location>
        <begin position="1"/>
        <end position="55"/>
    </location>
</feature>
<dbReference type="Pfam" id="PF00078">
    <property type="entry name" value="RVT_1"/>
    <property type="match status" value="1"/>
</dbReference>
<evidence type="ECO:0000259" key="7">
    <source>
        <dbReference type="PROSITE" id="PS50878"/>
    </source>
</evidence>
<dbReference type="Gramene" id="C.cajan_47471.t">
    <property type="protein sequence ID" value="C.cajan_47471.t"/>
    <property type="gene ID" value="C.cajan_47471"/>
</dbReference>
<keyword evidence="4" id="KW-0255">Endonuclease</keyword>
<dbReference type="Proteomes" id="UP000075243">
    <property type="component" value="Unassembled WGS sequence"/>
</dbReference>
<accession>A0A151QMH3</accession>
<dbReference type="PROSITE" id="PS50994">
    <property type="entry name" value="INTEGRASE"/>
    <property type="match status" value="1"/>
</dbReference>
<keyword evidence="1" id="KW-0808">Transferase</keyword>
<dbReference type="InterPro" id="IPR043502">
    <property type="entry name" value="DNA/RNA_pol_sf"/>
</dbReference>
<dbReference type="InterPro" id="IPR041588">
    <property type="entry name" value="Integrase_H2C2"/>
</dbReference>
<dbReference type="GO" id="GO:0004519">
    <property type="term" value="F:endonuclease activity"/>
    <property type="evidence" value="ECO:0007669"/>
    <property type="project" value="UniProtKB-KW"/>
</dbReference>
<keyword evidence="6" id="KW-0695">RNA-directed DNA polymerase</keyword>
<dbReference type="InterPro" id="IPR000477">
    <property type="entry name" value="RT_dom"/>
</dbReference>
<dbReference type="PROSITE" id="PS50878">
    <property type="entry name" value="RT_POL"/>
    <property type="match status" value="1"/>
</dbReference>
<dbReference type="Gene3D" id="1.10.340.70">
    <property type="match status" value="1"/>
</dbReference>
<dbReference type="EMBL" id="KQ485939">
    <property type="protein sequence ID" value="KYP31501.1"/>
    <property type="molecule type" value="Genomic_DNA"/>
</dbReference>
<dbReference type="SUPFAM" id="SSF56672">
    <property type="entry name" value="DNA/RNA polymerases"/>
    <property type="match status" value="1"/>
</dbReference>
<dbReference type="FunFam" id="1.10.340.70:FF:000001">
    <property type="entry name" value="Retrovirus-related Pol polyprotein from transposon gypsy-like Protein"/>
    <property type="match status" value="1"/>
</dbReference>
<proteinExistence type="predicted"/>
<dbReference type="AlphaFoldDB" id="A0A151QMH3"/>
<dbReference type="Gene3D" id="3.30.420.10">
    <property type="entry name" value="Ribonuclease H-like superfamily/Ribonuclease H"/>
    <property type="match status" value="1"/>
</dbReference>
<evidence type="ECO:0000256" key="5">
    <source>
        <dbReference type="ARBA" id="ARBA00022801"/>
    </source>
</evidence>
<dbReference type="InterPro" id="IPR043128">
    <property type="entry name" value="Rev_trsase/Diguanyl_cyclase"/>
</dbReference>
<feature type="domain" description="Integrase catalytic" evidence="8">
    <location>
        <begin position="442"/>
        <end position="607"/>
    </location>
</feature>
<protein>
    <submittedName>
        <fullName evidence="9">Retrotransposable element Tf2</fullName>
    </submittedName>
</protein>
<dbReference type="SUPFAM" id="SSF53098">
    <property type="entry name" value="Ribonuclease H-like"/>
    <property type="match status" value="1"/>
</dbReference>
<dbReference type="Pfam" id="PF17921">
    <property type="entry name" value="Integrase_H2C2"/>
    <property type="match status" value="1"/>
</dbReference>
<keyword evidence="2" id="KW-0548">Nucleotidyltransferase</keyword>
<dbReference type="InterPro" id="IPR012337">
    <property type="entry name" value="RNaseH-like_sf"/>
</dbReference>
<dbReference type="Pfam" id="PF17917">
    <property type="entry name" value="RT_RNaseH"/>
    <property type="match status" value="1"/>
</dbReference>
<dbReference type="GO" id="GO:0003964">
    <property type="term" value="F:RNA-directed DNA polymerase activity"/>
    <property type="evidence" value="ECO:0007669"/>
    <property type="project" value="UniProtKB-KW"/>
</dbReference>
<dbReference type="PANTHER" id="PTHR35046:SF9">
    <property type="entry name" value="RNA-DIRECTED DNA POLYMERASE"/>
    <property type="match status" value="1"/>
</dbReference>
<evidence type="ECO:0000256" key="4">
    <source>
        <dbReference type="ARBA" id="ARBA00022759"/>
    </source>
</evidence>
<dbReference type="GO" id="GO:0016787">
    <property type="term" value="F:hydrolase activity"/>
    <property type="evidence" value="ECO:0007669"/>
    <property type="project" value="UniProtKB-KW"/>
</dbReference>
<dbReference type="InterPro" id="IPR041373">
    <property type="entry name" value="RT_RNaseH"/>
</dbReference>
<reference evidence="9" key="1">
    <citation type="journal article" date="2012" name="Nat. Biotechnol.">
        <title>Draft genome sequence of pigeonpea (Cajanus cajan), an orphan legume crop of resource-poor farmers.</title>
        <authorList>
            <person name="Varshney R.K."/>
            <person name="Chen W."/>
            <person name="Li Y."/>
            <person name="Bharti A.K."/>
            <person name="Saxena R.K."/>
            <person name="Schlueter J.A."/>
            <person name="Donoghue M.T."/>
            <person name="Azam S."/>
            <person name="Fan G."/>
            <person name="Whaley A.M."/>
            <person name="Farmer A.D."/>
            <person name="Sheridan J."/>
            <person name="Iwata A."/>
            <person name="Tuteja R."/>
            <person name="Penmetsa R.V."/>
            <person name="Wu W."/>
            <person name="Upadhyaya H.D."/>
            <person name="Yang S.P."/>
            <person name="Shah T."/>
            <person name="Saxena K.B."/>
            <person name="Michael T."/>
            <person name="McCombie W.R."/>
            <person name="Yang B."/>
            <person name="Zhang G."/>
            <person name="Yang H."/>
            <person name="Wang J."/>
            <person name="Spillane C."/>
            <person name="Cook D.R."/>
            <person name="May G.D."/>
            <person name="Xu X."/>
            <person name="Jackson S.A."/>
        </authorList>
    </citation>
    <scope>NUCLEOTIDE SEQUENCE [LARGE SCALE GENOMIC DNA]</scope>
</reference>